<keyword evidence="3" id="KW-1185">Reference proteome</keyword>
<feature type="region of interest" description="Disordered" evidence="1">
    <location>
        <begin position="218"/>
        <end position="239"/>
    </location>
</feature>
<sequence>MGQPEVGNSDTEVERKTMMNSGSSVRAPIHVRFNFRLRPQREFPVHLTHMLALAHPAVLTFSVHAAGAGNHRAVQPWETACIPTTRKRAERVPITRVLWRHLPSYIPVVEVRVFSSPASQFSHRFNSHAGVSSRHLPHNSPIASIVMQAGLMSNEVAMRGSVVNQQTRGQAERKVRRQQGTGCPELVSVCPLRELAKRQGCHIPNGDKSCNLATLRKEASRKRKDTGAGSKPQQAQSQTCPWSGKGGYVFGCCNARTDGRGRRFPLVPGHSSWSGLHASLFHESHREELCPIHETRQLFLPVVNTALADVALLSTPACLALSPLTIHKQEKLSPIPLLTRKTNRAPDTDSLLCTTPDINVVHLQLDGVRGHRDLTAAVAERLDCSLYTKANRVQWPAGSLPDFRKSYREMPLVGGFSRGSLPRPPLHSGAAPFSPHFTLIGSQHLVWGVNPERGNTLRVTGFPAGTRRCPSPDRAALECKVGETGIFRENPQASGIVQHDSHIRKSGSEPVVGGERPSHCATVAQYTETCLLSRCRPLEKCRSRPVPSRPNGKSGPEDRSRYDIKEKPWRHPRQDSYHHAQGHPAQPGGYVGSVPRHLAMLPQFLKHKKKKNKKKSSWATLMWGNVSRQSYQLTFEVTLTIGLQFIRNAQDDSEPIADLQRNKHRAPYCQVWSNTGYSLGQQPMNTQLRLAYAHDCGV</sequence>
<feature type="region of interest" description="Disordered" evidence="1">
    <location>
        <begin position="541"/>
        <end position="563"/>
    </location>
</feature>
<accession>A0ABQ9H066</accession>
<evidence type="ECO:0000313" key="3">
    <source>
        <dbReference type="Proteomes" id="UP001159363"/>
    </source>
</evidence>
<comment type="caution">
    <text evidence="2">The sequence shown here is derived from an EMBL/GenBank/DDBJ whole genome shotgun (WGS) entry which is preliminary data.</text>
</comment>
<proteinExistence type="predicted"/>
<evidence type="ECO:0000256" key="1">
    <source>
        <dbReference type="SAM" id="MobiDB-lite"/>
    </source>
</evidence>
<organism evidence="2 3">
    <name type="scientific">Dryococelus australis</name>
    <dbReference type="NCBI Taxonomy" id="614101"/>
    <lineage>
        <taxon>Eukaryota</taxon>
        <taxon>Metazoa</taxon>
        <taxon>Ecdysozoa</taxon>
        <taxon>Arthropoda</taxon>
        <taxon>Hexapoda</taxon>
        <taxon>Insecta</taxon>
        <taxon>Pterygota</taxon>
        <taxon>Neoptera</taxon>
        <taxon>Polyneoptera</taxon>
        <taxon>Phasmatodea</taxon>
        <taxon>Verophasmatodea</taxon>
        <taxon>Anareolatae</taxon>
        <taxon>Phasmatidae</taxon>
        <taxon>Eurycanthinae</taxon>
        <taxon>Dryococelus</taxon>
    </lineage>
</organism>
<gene>
    <name evidence="2" type="ORF">PR048_022129</name>
</gene>
<evidence type="ECO:0000313" key="2">
    <source>
        <dbReference type="EMBL" id="KAJ8877674.1"/>
    </source>
</evidence>
<reference evidence="2 3" key="1">
    <citation type="submission" date="2023-02" db="EMBL/GenBank/DDBJ databases">
        <title>LHISI_Scaffold_Assembly.</title>
        <authorList>
            <person name="Stuart O.P."/>
            <person name="Cleave R."/>
            <person name="Magrath M.J.L."/>
            <person name="Mikheyev A.S."/>
        </authorList>
    </citation>
    <scope>NUCLEOTIDE SEQUENCE [LARGE SCALE GENOMIC DNA]</scope>
    <source>
        <strain evidence="2">Daus_M_001</strain>
        <tissue evidence="2">Leg muscle</tissue>
    </source>
</reference>
<protein>
    <submittedName>
        <fullName evidence="2">Uncharacterized protein</fullName>
    </submittedName>
</protein>
<dbReference type="EMBL" id="JARBHB010000008">
    <property type="protein sequence ID" value="KAJ8877674.1"/>
    <property type="molecule type" value="Genomic_DNA"/>
</dbReference>
<dbReference type="Proteomes" id="UP001159363">
    <property type="component" value="Chromosome 7"/>
</dbReference>
<name>A0ABQ9H066_9NEOP</name>